<evidence type="ECO:0000256" key="4">
    <source>
        <dbReference type="ARBA" id="ARBA00022989"/>
    </source>
</evidence>
<evidence type="ECO:0000256" key="2">
    <source>
        <dbReference type="ARBA" id="ARBA00022475"/>
    </source>
</evidence>
<comment type="subcellular location">
    <subcellularLocation>
        <location evidence="1">Cell membrane</location>
        <topology evidence="1">Multi-pass membrane protein</topology>
    </subcellularLocation>
</comment>
<keyword evidence="8" id="KW-1185">Reference proteome</keyword>
<feature type="transmembrane region" description="Helical" evidence="6">
    <location>
        <begin position="443"/>
        <end position="464"/>
    </location>
</feature>
<dbReference type="Proteomes" id="UP000637774">
    <property type="component" value="Unassembled WGS sequence"/>
</dbReference>
<feature type="transmembrane region" description="Helical" evidence="6">
    <location>
        <begin position="357"/>
        <end position="375"/>
    </location>
</feature>
<dbReference type="EMBL" id="BMGY01000011">
    <property type="protein sequence ID" value="GGH84214.1"/>
    <property type="molecule type" value="Genomic_DNA"/>
</dbReference>
<evidence type="ECO:0000313" key="7">
    <source>
        <dbReference type="EMBL" id="GGH84214.1"/>
    </source>
</evidence>
<evidence type="ECO:0000313" key="8">
    <source>
        <dbReference type="Proteomes" id="UP000637774"/>
    </source>
</evidence>
<dbReference type="Pfam" id="PF13440">
    <property type="entry name" value="Polysacc_synt_3"/>
    <property type="match status" value="1"/>
</dbReference>
<evidence type="ECO:0008006" key="9">
    <source>
        <dbReference type="Google" id="ProtNLM"/>
    </source>
</evidence>
<name>A0ABQ2A3B4_9BACT</name>
<keyword evidence="5 6" id="KW-0472">Membrane</keyword>
<dbReference type="InterPro" id="IPR050833">
    <property type="entry name" value="Poly_Biosynth_Transport"/>
</dbReference>
<evidence type="ECO:0000256" key="1">
    <source>
        <dbReference type="ARBA" id="ARBA00004651"/>
    </source>
</evidence>
<keyword evidence="3 6" id="KW-0812">Transmembrane</keyword>
<reference evidence="8" key="1">
    <citation type="journal article" date="2019" name="Int. J. Syst. Evol. Microbiol.">
        <title>The Global Catalogue of Microorganisms (GCM) 10K type strain sequencing project: providing services to taxonomists for standard genome sequencing and annotation.</title>
        <authorList>
            <consortium name="The Broad Institute Genomics Platform"/>
            <consortium name="The Broad Institute Genome Sequencing Center for Infectious Disease"/>
            <person name="Wu L."/>
            <person name="Ma J."/>
        </authorList>
    </citation>
    <scope>NUCLEOTIDE SEQUENCE [LARGE SCALE GENOMIC DNA]</scope>
    <source>
        <strain evidence="8">CGMCC 1.14966</strain>
    </source>
</reference>
<keyword evidence="2" id="KW-1003">Cell membrane</keyword>
<feature type="transmembrane region" description="Helical" evidence="6">
    <location>
        <begin position="407"/>
        <end position="431"/>
    </location>
</feature>
<feature type="transmembrane region" description="Helical" evidence="6">
    <location>
        <begin position="279"/>
        <end position="297"/>
    </location>
</feature>
<evidence type="ECO:0000256" key="5">
    <source>
        <dbReference type="ARBA" id="ARBA00023136"/>
    </source>
</evidence>
<feature type="transmembrane region" description="Helical" evidence="6">
    <location>
        <begin position="90"/>
        <end position="115"/>
    </location>
</feature>
<feature type="transmembrane region" description="Helical" evidence="6">
    <location>
        <begin position="55"/>
        <end position="78"/>
    </location>
</feature>
<feature type="transmembrane region" description="Helical" evidence="6">
    <location>
        <begin position="21"/>
        <end position="43"/>
    </location>
</feature>
<dbReference type="PANTHER" id="PTHR30250:SF28">
    <property type="entry name" value="POLYSACCHARIDE BIOSYNTHESIS PROTEIN"/>
    <property type="match status" value="1"/>
</dbReference>
<feature type="transmembrane region" description="Helical" evidence="6">
    <location>
        <begin position="318"/>
        <end position="337"/>
    </location>
</feature>
<accession>A0ABQ2A3B4</accession>
<proteinExistence type="predicted"/>
<evidence type="ECO:0000256" key="3">
    <source>
        <dbReference type="ARBA" id="ARBA00022692"/>
    </source>
</evidence>
<protein>
    <recommendedName>
        <fullName evidence="9">Lipopolysaccharide biosynthesis protein</fullName>
    </recommendedName>
</protein>
<dbReference type="PANTHER" id="PTHR30250">
    <property type="entry name" value="PST FAMILY PREDICTED COLANIC ACID TRANSPORTER"/>
    <property type="match status" value="1"/>
</dbReference>
<sequence length="465" mass="51538">MIKRAQNVVRRNVQALRQQGSFAQNFAVTFSGTAAVAVIGFAVTPIMSRLYAPAAYGLFAVFNTMVGNIALLSTLAYPSAFLLPRLRKRFYALVQLSMVLAIGMLLVMLLLVFLFKQPLLRLLSAEALGNWVYMVPVSVFLFNMMMLMNSWYLRTKDFGKRAGIDVGTSLAGRALTLGAGVVLHGSPTGLLLGDLFSKLTGAGTMLFSGIHRQVGEVWRSFSWVRIRAVAYEYREYPFFVMPTGYLNTLASQLPVFFLTSSFGTTAVGLYAFSTSLLELPIGLIGNAIAPVFLQKATEIYEQEPERLKQLCLGLYNKLFYLGLLPFGIITVYGDWIFKFAFGARWEQAGVFTAYLGYYYIFKLASYATSPIYAVFRKQRTVLLGTALLVLCRAASLTLGTYTHDLNLGMLLFGVSSLVVTFLIDMHILHLLKLPVLRVAIRSILLVLVTLAVLKGLRIGLVHFFG</sequence>
<evidence type="ECO:0000256" key="6">
    <source>
        <dbReference type="SAM" id="Phobius"/>
    </source>
</evidence>
<gene>
    <name evidence="7" type="ORF">GCM10011495_15610</name>
</gene>
<feature type="transmembrane region" description="Helical" evidence="6">
    <location>
        <begin position="131"/>
        <end position="153"/>
    </location>
</feature>
<keyword evidence="4 6" id="KW-1133">Transmembrane helix</keyword>
<feature type="transmembrane region" description="Helical" evidence="6">
    <location>
        <begin position="382"/>
        <end position="401"/>
    </location>
</feature>
<dbReference type="RefSeq" id="WP_188561497.1">
    <property type="nucleotide sequence ID" value="NZ_BMGY01000011.1"/>
</dbReference>
<comment type="caution">
    <text evidence="7">The sequence shown here is derived from an EMBL/GenBank/DDBJ whole genome shotgun (WGS) entry which is preliminary data.</text>
</comment>
<organism evidence="7 8">
    <name type="scientific">Hymenobacter frigidus</name>
    <dbReference type="NCBI Taxonomy" id="1524095"/>
    <lineage>
        <taxon>Bacteria</taxon>
        <taxon>Pseudomonadati</taxon>
        <taxon>Bacteroidota</taxon>
        <taxon>Cytophagia</taxon>
        <taxon>Cytophagales</taxon>
        <taxon>Hymenobacteraceae</taxon>
        <taxon>Hymenobacter</taxon>
    </lineage>
</organism>